<proteinExistence type="predicted"/>
<dbReference type="SUPFAM" id="SSF52540">
    <property type="entry name" value="P-loop containing nucleoside triphosphate hydrolases"/>
    <property type="match status" value="1"/>
</dbReference>
<evidence type="ECO:0000313" key="2">
    <source>
        <dbReference type="EMBL" id="MEB4592818.1"/>
    </source>
</evidence>
<keyword evidence="3" id="KW-1185">Reference proteome</keyword>
<dbReference type="Gene3D" id="3.40.50.300">
    <property type="entry name" value="P-loop containing nucleotide triphosphate hydrolases"/>
    <property type="match status" value="1"/>
</dbReference>
<dbReference type="Pfam" id="PF13304">
    <property type="entry name" value="AAA_21"/>
    <property type="match status" value="1"/>
</dbReference>
<accession>A0ABU6D3D0</accession>
<reference evidence="3" key="1">
    <citation type="submission" date="2023-07" db="EMBL/GenBank/DDBJ databases">
        <title>The carbon used by Thiothrix.</title>
        <authorList>
            <person name="Chen L."/>
        </authorList>
    </citation>
    <scope>NUCLEOTIDE SEQUENCE [LARGE SCALE GENOMIC DNA]</scope>
</reference>
<dbReference type="InterPro" id="IPR027417">
    <property type="entry name" value="P-loop_NTPase"/>
</dbReference>
<sequence length="141" mass="16369">MDEPEVGLHPAWQQKIMQIYSRIGKNNQFIVATHSPQIIANTPYKNLIILHKQDNKIVALYPNHPPAGVDANSILAEVMGVEQVLPQDVEELHRQYRKLVENKQENSPEADEVKQKLLQRESNDSKFMQEMRFLMRLRGNK</sequence>
<dbReference type="EMBL" id="JAYMYJ010000142">
    <property type="protein sequence ID" value="MEB4592818.1"/>
    <property type="molecule type" value="Genomic_DNA"/>
</dbReference>
<evidence type="ECO:0000313" key="3">
    <source>
        <dbReference type="Proteomes" id="UP001308005"/>
    </source>
</evidence>
<comment type="caution">
    <text evidence="2">The sequence shown here is derived from an EMBL/GenBank/DDBJ whole genome shotgun (WGS) entry which is preliminary data.</text>
</comment>
<dbReference type="Proteomes" id="UP001308005">
    <property type="component" value="Unassembled WGS sequence"/>
</dbReference>
<gene>
    <name evidence="2" type="ORF">VSS37_17700</name>
</gene>
<evidence type="ECO:0000259" key="1">
    <source>
        <dbReference type="Pfam" id="PF13304"/>
    </source>
</evidence>
<dbReference type="RefSeq" id="WP_324697319.1">
    <property type="nucleotide sequence ID" value="NZ_JAYMYJ010000142.1"/>
</dbReference>
<dbReference type="PANTHER" id="PTHR43581">
    <property type="entry name" value="ATP/GTP PHOSPHATASE"/>
    <property type="match status" value="1"/>
</dbReference>
<dbReference type="InterPro" id="IPR051396">
    <property type="entry name" value="Bact_Antivir_Def_Nuclease"/>
</dbReference>
<name>A0ABU6D3D0_9GAMM</name>
<feature type="domain" description="ATPase AAA-type core" evidence="1">
    <location>
        <begin position="2"/>
        <end position="39"/>
    </location>
</feature>
<protein>
    <submittedName>
        <fullName evidence="2">AAA family ATPase</fullName>
    </submittedName>
</protein>
<dbReference type="PANTHER" id="PTHR43581:SF2">
    <property type="entry name" value="EXCINUCLEASE ATPASE SUBUNIT"/>
    <property type="match status" value="1"/>
</dbReference>
<dbReference type="InterPro" id="IPR003959">
    <property type="entry name" value="ATPase_AAA_core"/>
</dbReference>
<organism evidence="2 3">
    <name type="scientific">Candidatus Thiothrix phosphatis</name>
    <dbReference type="NCBI Taxonomy" id="3112415"/>
    <lineage>
        <taxon>Bacteria</taxon>
        <taxon>Pseudomonadati</taxon>
        <taxon>Pseudomonadota</taxon>
        <taxon>Gammaproteobacteria</taxon>
        <taxon>Thiotrichales</taxon>
        <taxon>Thiotrichaceae</taxon>
        <taxon>Thiothrix</taxon>
    </lineage>
</organism>